<dbReference type="AlphaFoldDB" id="A0AAD4PVV0"/>
<reference evidence="1" key="1">
    <citation type="submission" date="2021-12" db="EMBL/GenBank/DDBJ databases">
        <title>Convergent genome expansion in fungi linked to evolution of root-endophyte symbiosis.</title>
        <authorList>
            <consortium name="DOE Joint Genome Institute"/>
            <person name="Ke Y.-H."/>
            <person name="Bonito G."/>
            <person name="Liao H.-L."/>
            <person name="Looney B."/>
            <person name="Rojas-Flechas A."/>
            <person name="Nash J."/>
            <person name="Hameed K."/>
            <person name="Schadt C."/>
            <person name="Martin F."/>
            <person name="Crous P.W."/>
            <person name="Miettinen O."/>
            <person name="Magnuson J.K."/>
            <person name="Labbe J."/>
            <person name="Jacobson D."/>
            <person name="Doktycz M.J."/>
            <person name="Veneault-Fourrey C."/>
            <person name="Kuo A."/>
            <person name="Mondo S."/>
            <person name="Calhoun S."/>
            <person name="Riley R."/>
            <person name="Ohm R."/>
            <person name="LaButti K."/>
            <person name="Andreopoulos B."/>
            <person name="Pangilinan J."/>
            <person name="Nolan M."/>
            <person name="Tritt A."/>
            <person name="Clum A."/>
            <person name="Lipzen A."/>
            <person name="Daum C."/>
            <person name="Barry K."/>
            <person name="Grigoriev I.V."/>
            <person name="Vilgalys R."/>
        </authorList>
    </citation>
    <scope>NUCLEOTIDE SEQUENCE</scope>
    <source>
        <strain evidence="1">PMI_201</strain>
    </source>
</reference>
<evidence type="ECO:0000313" key="1">
    <source>
        <dbReference type="EMBL" id="KAH8693907.1"/>
    </source>
</evidence>
<dbReference type="Proteomes" id="UP001201262">
    <property type="component" value="Unassembled WGS sequence"/>
</dbReference>
<name>A0AAD4PVV0_9EURO</name>
<protein>
    <submittedName>
        <fullName evidence="1">Uncharacterized protein</fullName>
    </submittedName>
</protein>
<evidence type="ECO:0000313" key="2">
    <source>
        <dbReference type="Proteomes" id="UP001201262"/>
    </source>
</evidence>
<keyword evidence="2" id="KW-1185">Reference proteome</keyword>
<dbReference type="RefSeq" id="XP_046069577.1">
    <property type="nucleotide sequence ID" value="XM_046214300.1"/>
</dbReference>
<dbReference type="EMBL" id="JAJTJA010000009">
    <property type="protein sequence ID" value="KAH8693907.1"/>
    <property type="molecule type" value="Genomic_DNA"/>
</dbReference>
<proteinExistence type="predicted"/>
<accession>A0AAD4PVV0</accession>
<organism evidence="1 2">
    <name type="scientific">Talaromyces proteolyticus</name>
    <dbReference type="NCBI Taxonomy" id="1131652"/>
    <lineage>
        <taxon>Eukaryota</taxon>
        <taxon>Fungi</taxon>
        <taxon>Dikarya</taxon>
        <taxon>Ascomycota</taxon>
        <taxon>Pezizomycotina</taxon>
        <taxon>Eurotiomycetes</taxon>
        <taxon>Eurotiomycetidae</taxon>
        <taxon>Eurotiales</taxon>
        <taxon>Trichocomaceae</taxon>
        <taxon>Talaromyces</taxon>
        <taxon>Talaromyces sect. Bacilispori</taxon>
    </lineage>
</organism>
<sequence length="287" mass="34320">MGVTLPNEVWMLIADFLPRMPDEPRWQPWIRYRRVNRMFKTAIEKHYIKHYLERTSLQLDCGSSEFQLNEEYSFGRFADEPHNRKAVLVSNGIIHQKPTSTFSQRQDQIDKLRLKFCERGYHPFMVMFVENGVTDMLPMDLEFGSIESTVPERSGEYDRICVFDWRTYFCTLFDELHRIDRARESGVSNQIQLAYELSRRFPFNTQTRAEVVLAAGTPNVGRDGRLLQIRRRRRTRLGFLSDQIEWRHVQPSLVFKERFAKLDEEYLARKLLEIQHKRVKQGRPIEW</sequence>
<comment type="caution">
    <text evidence="1">The sequence shown here is derived from an EMBL/GenBank/DDBJ whole genome shotgun (WGS) entry which is preliminary data.</text>
</comment>
<dbReference type="GeneID" id="70244587"/>
<gene>
    <name evidence="1" type="ORF">BGW36DRAFT_361733</name>
</gene>